<evidence type="ECO:0000313" key="2">
    <source>
        <dbReference type="EMBL" id="RCJ41610.1"/>
    </source>
</evidence>
<comment type="caution">
    <text evidence="2">The sequence shown here is derived from an EMBL/GenBank/DDBJ whole genome shotgun (WGS) entry which is preliminary data.</text>
</comment>
<proteinExistence type="predicted"/>
<accession>A0A367S0V8</accession>
<gene>
    <name evidence="2" type="ORF">A6769_01485</name>
</gene>
<dbReference type="PRINTS" id="PR00111">
    <property type="entry name" value="ABHYDROLASE"/>
</dbReference>
<name>A0A367S0V8_NOSPU</name>
<organism evidence="2 3">
    <name type="scientific">Nostoc punctiforme NIES-2108</name>
    <dbReference type="NCBI Taxonomy" id="1356359"/>
    <lineage>
        <taxon>Bacteria</taxon>
        <taxon>Bacillati</taxon>
        <taxon>Cyanobacteriota</taxon>
        <taxon>Cyanophyceae</taxon>
        <taxon>Nostocales</taxon>
        <taxon>Nostocaceae</taxon>
        <taxon>Nostoc</taxon>
    </lineage>
</organism>
<dbReference type="InterPro" id="IPR050471">
    <property type="entry name" value="AB_hydrolase"/>
</dbReference>
<sequence>MPFVSICNLQMYYEIRGTGQRLLCISGTGVHLQRSPTIFDSPLAPHFEILAYDQRGLGQTSKPDIPYTIADYAADADSLLNAVGWENAHIIGISFGGMVAQELALRYPHRVKRLVLACTSSGGAGGSSYPLHQLVNLPSEELAHRQITIADTRWQEEAWLSSRTAQFQELVKLTLAVSQASTDEPSREVGRRRQLEARAAHDTYNRLSQLRIPVYICGGHHDGISPPANLEAMHKQIAGSYLEFFKGGHGFLYQDPQAFKRVIAFLQNKFE</sequence>
<dbReference type="AlphaFoldDB" id="A0A367S0V8"/>
<dbReference type="EMBL" id="LXQE01000029">
    <property type="protein sequence ID" value="RCJ41610.1"/>
    <property type="molecule type" value="Genomic_DNA"/>
</dbReference>
<dbReference type="Proteomes" id="UP000252085">
    <property type="component" value="Unassembled WGS sequence"/>
</dbReference>
<dbReference type="PANTHER" id="PTHR43433:SF5">
    <property type="entry name" value="AB HYDROLASE-1 DOMAIN-CONTAINING PROTEIN"/>
    <property type="match status" value="1"/>
</dbReference>
<dbReference type="SUPFAM" id="SSF53474">
    <property type="entry name" value="alpha/beta-Hydrolases"/>
    <property type="match status" value="1"/>
</dbReference>
<evidence type="ECO:0000259" key="1">
    <source>
        <dbReference type="Pfam" id="PF00561"/>
    </source>
</evidence>
<protein>
    <recommendedName>
        <fullName evidence="1">AB hydrolase-1 domain-containing protein</fullName>
    </recommendedName>
</protein>
<dbReference type="InterPro" id="IPR029058">
    <property type="entry name" value="AB_hydrolase_fold"/>
</dbReference>
<evidence type="ECO:0000313" key="3">
    <source>
        <dbReference type="Proteomes" id="UP000252085"/>
    </source>
</evidence>
<reference evidence="2 3" key="1">
    <citation type="submission" date="2016-04" db="EMBL/GenBank/DDBJ databases">
        <authorList>
            <person name="Evans L.H."/>
            <person name="Alamgir A."/>
            <person name="Owens N."/>
            <person name="Weber N.D."/>
            <person name="Virtaneva K."/>
            <person name="Barbian K."/>
            <person name="Babar A."/>
            <person name="Rosenke K."/>
        </authorList>
    </citation>
    <scope>NUCLEOTIDE SEQUENCE [LARGE SCALE GENOMIC DNA]</scope>
    <source>
        <strain evidence="2">NIES-2108</strain>
    </source>
</reference>
<dbReference type="Pfam" id="PF00561">
    <property type="entry name" value="Abhydrolase_1"/>
    <property type="match status" value="1"/>
</dbReference>
<feature type="domain" description="AB hydrolase-1" evidence="1">
    <location>
        <begin position="30"/>
        <end position="256"/>
    </location>
</feature>
<dbReference type="Gene3D" id="3.40.50.1820">
    <property type="entry name" value="alpha/beta hydrolase"/>
    <property type="match status" value="1"/>
</dbReference>
<dbReference type="InterPro" id="IPR000073">
    <property type="entry name" value="AB_hydrolase_1"/>
</dbReference>
<dbReference type="PANTHER" id="PTHR43433">
    <property type="entry name" value="HYDROLASE, ALPHA/BETA FOLD FAMILY PROTEIN"/>
    <property type="match status" value="1"/>
</dbReference>